<feature type="signal peptide" evidence="1">
    <location>
        <begin position="1"/>
        <end position="28"/>
    </location>
</feature>
<comment type="caution">
    <text evidence="3">The sequence shown here is derived from an EMBL/GenBank/DDBJ whole genome shotgun (WGS) entry which is preliminary data.</text>
</comment>
<gene>
    <name evidence="3" type="ORF">GCM10023173_12860</name>
</gene>
<dbReference type="Pfam" id="PF09992">
    <property type="entry name" value="NAGPA"/>
    <property type="match status" value="1"/>
</dbReference>
<sequence>MIMKKNLYKILKISLLFVSLLYLQTACKERDDYPKFEDEVEEPPVEDIIPPDNSPTVQFKRIMDNTTYVKTFQMDTTYSPRAGVEYIHARFISNLDLPISMHILEIDLTKANVTMQVLSPYNDYLYATQHIHDMVSFNQATSEGEIIAATTGDANSSATAGGGYVKFGRVIQQLTGSTAQTRPHIGVRKGSSVIEIFNSPNQATYPTDPINYSQMKHLVGGANWLVFNNDLIGTGDARAVRNAVGLTQDGQKVYVVTVDGIVANFSEGIGLGDLAKVMQALGCYKAFQPVSGNSTSLVLKQPGDPKSDWIRKNILQTYAGGYTGIGFVLLGNNPN</sequence>
<feature type="chain" id="PRO_5047442161" description="Phosphodiester glycosidase domain-containing protein" evidence="1">
    <location>
        <begin position="29"/>
        <end position="335"/>
    </location>
</feature>
<evidence type="ECO:0000256" key="1">
    <source>
        <dbReference type="SAM" id="SignalP"/>
    </source>
</evidence>
<accession>A0ABP8R0V8</accession>
<evidence type="ECO:0000313" key="3">
    <source>
        <dbReference type="EMBL" id="GAA4515262.1"/>
    </source>
</evidence>
<feature type="domain" description="Phosphodiester glycosidase" evidence="2">
    <location>
        <begin position="147"/>
        <end position="298"/>
    </location>
</feature>
<protein>
    <recommendedName>
        <fullName evidence="2">Phosphodiester glycosidase domain-containing protein</fullName>
    </recommendedName>
</protein>
<keyword evidence="4" id="KW-1185">Reference proteome</keyword>
<dbReference type="InterPro" id="IPR018711">
    <property type="entry name" value="NAGPA"/>
</dbReference>
<keyword evidence="1" id="KW-0732">Signal</keyword>
<reference evidence="4" key="1">
    <citation type="journal article" date="2019" name="Int. J. Syst. Evol. Microbiol.">
        <title>The Global Catalogue of Microorganisms (GCM) 10K type strain sequencing project: providing services to taxonomists for standard genome sequencing and annotation.</title>
        <authorList>
            <consortium name="The Broad Institute Genomics Platform"/>
            <consortium name="The Broad Institute Genome Sequencing Center for Infectious Disease"/>
            <person name="Wu L."/>
            <person name="Ma J."/>
        </authorList>
    </citation>
    <scope>NUCLEOTIDE SEQUENCE [LARGE SCALE GENOMIC DNA]</scope>
    <source>
        <strain evidence="4">JCM 17858</strain>
    </source>
</reference>
<evidence type="ECO:0000259" key="2">
    <source>
        <dbReference type="Pfam" id="PF09992"/>
    </source>
</evidence>
<dbReference type="EMBL" id="BAABGR010000015">
    <property type="protein sequence ID" value="GAA4515262.1"/>
    <property type="molecule type" value="Genomic_DNA"/>
</dbReference>
<organism evidence="3 4">
    <name type="scientific">Sphingobacterium thermophilum</name>
    <dbReference type="NCBI Taxonomy" id="768534"/>
    <lineage>
        <taxon>Bacteria</taxon>
        <taxon>Pseudomonadati</taxon>
        <taxon>Bacteroidota</taxon>
        <taxon>Sphingobacteriia</taxon>
        <taxon>Sphingobacteriales</taxon>
        <taxon>Sphingobacteriaceae</taxon>
        <taxon>Sphingobacterium</taxon>
    </lineage>
</organism>
<evidence type="ECO:0000313" key="4">
    <source>
        <dbReference type="Proteomes" id="UP001500394"/>
    </source>
</evidence>
<proteinExistence type="predicted"/>
<name>A0ABP8R0V8_9SPHI</name>
<dbReference type="Proteomes" id="UP001500394">
    <property type="component" value="Unassembled WGS sequence"/>
</dbReference>